<dbReference type="AlphaFoldDB" id="A0AA38R7D6"/>
<evidence type="ECO:0000313" key="3">
    <source>
        <dbReference type="Proteomes" id="UP001174694"/>
    </source>
</evidence>
<organism evidence="2 3">
    <name type="scientific">Pleurostoma richardsiae</name>
    <dbReference type="NCBI Taxonomy" id="41990"/>
    <lineage>
        <taxon>Eukaryota</taxon>
        <taxon>Fungi</taxon>
        <taxon>Dikarya</taxon>
        <taxon>Ascomycota</taxon>
        <taxon>Pezizomycotina</taxon>
        <taxon>Sordariomycetes</taxon>
        <taxon>Sordariomycetidae</taxon>
        <taxon>Calosphaeriales</taxon>
        <taxon>Pleurostomataceae</taxon>
        <taxon>Pleurostoma</taxon>
    </lineage>
</organism>
<evidence type="ECO:0000256" key="1">
    <source>
        <dbReference type="SAM" id="MobiDB-lite"/>
    </source>
</evidence>
<reference evidence="2" key="1">
    <citation type="submission" date="2022-07" db="EMBL/GenBank/DDBJ databases">
        <title>Fungi with potential for degradation of polypropylene.</title>
        <authorList>
            <person name="Gostincar C."/>
        </authorList>
    </citation>
    <scope>NUCLEOTIDE SEQUENCE</scope>
    <source>
        <strain evidence="2">EXF-13308</strain>
    </source>
</reference>
<dbReference type="Proteomes" id="UP001174694">
    <property type="component" value="Unassembled WGS sequence"/>
</dbReference>
<accession>A0AA38R7D6</accession>
<protein>
    <submittedName>
        <fullName evidence="2">Uncharacterized protein</fullName>
    </submittedName>
</protein>
<comment type="caution">
    <text evidence="2">The sequence shown here is derived from an EMBL/GenBank/DDBJ whole genome shotgun (WGS) entry which is preliminary data.</text>
</comment>
<feature type="compositionally biased region" description="Basic and acidic residues" evidence="1">
    <location>
        <begin position="85"/>
        <end position="94"/>
    </location>
</feature>
<evidence type="ECO:0000313" key="2">
    <source>
        <dbReference type="EMBL" id="KAJ9129396.1"/>
    </source>
</evidence>
<feature type="region of interest" description="Disordered" evidence="1">
    <location>
        <begin position="83"/>
        <end position="103"/>
    </location>
</feature>
<name>A0AA38R7D6_9PEZI</name>
<keyword evidence="3" id="KW-1185">Reference proteome</keyword>
<gene>
    <name evidence="2" type="ORF">NKR23_g12543</name>
</gene>
<proteinExistence type="predicted"/>
<sequence>MQCTWAHSDSSDWRVMLVQTQGPTSAGSQAAPAKELATQPYCSGQSLQAEGAARQVTWKCRRGRRESEDVEDVEARTWKTWKRGRGSEDVEAKRGRGSGSPRLGARHARWYPVMAENLTCGAPQPESAPGLLQPLGARGRSRNGAARIRTRLRYLSHQTDLNENSQSTVYSLQYGTD</sequence>
<dbReference type="EMBL" id="JANBVO010000209">
    <property type="protein sequence ID" value="KAJ9129396.1"/>
    <property type="molecule type" value="Genomic_DNA"/>
</dbReference>